<keyword evidence="4" id="KW-0735">Signal-anchor</keyword>
<comment type="subcellular location">
    <subcellularLocation>
        <location evidence="1">Golgi apparatus membrane</location>
        <topology evidence="1">Single-pass type II membrane protein</topology>
    </subcellularLocation>
</comment>
<sequence>MEFPKLLCKSQITIITLSVVILLYLFFETLDLKSHLPTLTFPNYPSLSACARPPPLRVYMYDLDSRFNFGMMNASIRGGGPPSEVPPLPERSGIKRQHSVEYWMMASLMYGGGGGAEGMEAVRVSGPEEAEVFFVPFFSSLSVNIHGRNMTDPATEEDRKLQFDILEFLRNSKYYQRSGGHDHVIPMHHPNAFRFYRDQVNASILIVVDFGRYPRNLSSLSKDVVTPYVHVVDSFLDDDPSDPFESRTTLLFFRGGTIRKAGGVVRLQLAKILTGKEGVHFERSTASGEGIRASTEGMRLSKFCLHPAGDTPSSCRLFDAIASHCVPVIVSDYIELPFEDEIDYRSFSLFFSVEEALRPDYLLKQLRQIKKERWLEMWKALKNVAHHFEFHYPPKKDDAINMLWRQVRNKLPAIRLAMHRERRLKVSDWWRRR</sequence>
<dbReference type="AlphaFoldDB" id="A0A3S3MP95"/>
<dbReference type="Proteomes" id="UP000283530">
    <property type="component" value="Unassembled WGS sequence"/>
</dbReference>
<evidence type="ECO:0000313" key="8">
    <source>
        <dbReference type="EMBL" id="RWR79961.1"/>
    </source>
</evidence>
<dbReference type="PANTHER" id="PTHR11062">
    <property type="entry name" value="EXOSTOSIN HEPARAN SULFATE GLYCOSYLTRANSFERASE -RELATED"/>
    <property type="match status" value="1"/>
</dbReference>
<keyword evidence="9" id="KW-1185">Reference proteome</keyword>
<evidence type="ECO:0000256" key="2">
    <source>
        <dbReference type="ARBA" id="ARBA00010271"/>
    </source>
</evidence>
<name>A0A3S3MP95_9MAGN</name>
<feature type="transmembrane region" description="Helical" evidence="6">
    <location>
        <begin position="7"/>
        <end position="27"/>
    </location>
</feature>
<dbReference type="EMBL" id="QPKB01000003">
    <property type="protein sequence ID" value="RWR79961.1"/>
    <property type="molecule type" value="Genomic_DNA"/>
</dbReference>
<feature type="domain" description="Exostosin GT47" evidence="7">
    <location>
        <begin position="54"/>
        <end position="366"/>
    </location>
</feature>
<reference evidence="8 9" key="1">
    <citation type="journal article" date="2019" name="Nat. Plants">
        <title>Stout camphor tree genome fills gaps in understanding of flowering plant genome evolution.</title>
        <authorList>
            <person name="Chaw S.M."/>
            <person name="Liu Y.C."/>
            <person name="Wu Y.W."/>
            <person name="Wang H.Y."/>
            <person name="Lin C.I."/>
            <person name="Wu C.S."/>
            <person name="Ke H.M."/>
            <person name="Chang L.Y."/>
            <person name="Hsu C.Y."/>
            <person name="Yang H.T."/>
            <person name="Sudianto E."/>
            <person name="Hsu M.H."/>
            <person name="Wu K.P."/>
            <person name="Wang L.N."/>
            <person name="Leebens-Mack J.H."/>
            <person name="Tsai I.J."/>
        </authorList>
    </citation>
    <scope>NUCLEOTIDE SEQUENCE [LARGE SCALE GENOMIC DNA]</scope>
    <source>
        <strain evidence="9">cv. Chaw 1501</strain>
        <tissue evidence="8">Young leaves</tissue>
    </source>
</reference>
<comment type="caution">
    <text evidence="8">The sequence shown here is derived from an EMBL/GenBank/DDBJ whole genome shotgun (WGS) entry which is preliminary data.</text>
</comment>
<comment type="similarity">
    <text evidence="2">Belongs to the glycosyltransferase 47 family.</text>
</comment>
<keyword evidence="6" id="KW-1133">Transmembrane helix</keyword>
<keyword evidence="6" id="KW-0472">Membrane</keyword>
<dbReference type="InterPro" id="IPR004263">
    <property type="entry name" value="Exostosin"/>
</dbReference>
<dbReference type="GO" id="GO:0016757">
    <property type="term" value="F:glycosyltransferase activity"/>
    <property type="evidence" value="ECO:0007669"/>
    <property type="project" value="UniProtKB-KW"/>
</dbReference>
<keyword evidence="8" id="KW-0808">Transferase</keyword>
<keyword evidence="6" id="KW-0812">Transmembrane</keyword>
<dbReference type="InterPro" id="IPR040911">
    <property type="entry name" value="Exostosin_GT47"/>
</dbReference>
<gene>
    <name evidence="8" type="ORF">CKAN_00856500</name>
</gene>
<keyword evidence="3" id="KW-0328">Glycosyltransferase</keyword>
<evidence type="ECO:0000313" key="9">
    <source>
        <dbReference type="Proteomes" id="UP000283530"/>
    </source>
</evidence>
<organism evidence="8 9">
    <name type="scientific">Cinnamomum micranthum f. kanehirae</name>
    <dbReference type="NCBI Taxonomy" id="337451"/>
    <lineage>
        <taxon>Eukaryota</taxon>
        <taxon>Viridiplantae</taxon>
        <taxon>Streptophyta</taxon>
        <taxon>Embryophyta</taxon>
        <taxon>Tracheophyta</taxon>
        <taxon>Spermatophyta</taxon>
        <taxon>Magnoliopsida</taxon>
        <taxon>Magnoliidae</taxon>
        <taxon>Laurales</taxon>
        <taxon>Lauraceae</taxon>
        <taxon>Cinnamomum</taxon>
    </lineage>
</organism>
<dbReference type="PANTHER" id="PTHR11062:SF48">
    <property type="entry name" value="OJ1485_B09.5 PROTEIN"/>
    <property type="match status" value="1"/>
</dbReference>
<proteinExistence type="inferred from homology"/>
<evidence type="ECO:0000256" key="1">
    <source>
        <dbReference type="ARBA" id="ARBA00004323"/>
    </source>
</evidence>
<dbReference type="OrthoDB" id="1924787at2759"/>
<evidence type="ECO:0000259" key="7">
    <source>
        <dbReference type="Pfam" id="PF03016"/>
    </source>
</evidence>
<dbReference type="GO" id="GO:0000139">
    <property type="term" value="C:Golgi membrane"/>
    <property type="evidence" value="ECO:0007669"/>
    <property type="project" value="UniProtKB-SubCell"/>
</dbReference>
<dbReference type="STRING" id="337451.A0A3S3MP95"/>
<keyword evidence="5" id="KW-0333">Golgi apparatus</keyword>
<evidence type="ECO:0000256" key="5">
    <source>
        <dbReference type="ARBA" id="ARBA00023034"/>
    </source>
</evidence>
<evidence type="ECO:0000256" key="3">
    <source>
        <dbReference type="ARBA" id="ARBA00022676"/>
    </source>
</evidence>
<evidence type="ECO:0000256" key="6">
    <source>
        <dbReference type="SAM" id="Phobius"/>
    </source>
</evidence>
<protein>
    <submittedName>
        <fullName evidence="8">Putative arabinosyltransferase ARAD1 isoform X1</fullName>
    </submittedName>
</protein>
<accession>A0A3S3MP95</accession>
<dbReference type="Pfam" id="PF03016">
    <property type="entry name" value="Exostosin_GT47"/>
    <property type="match status" value="1"/>
</dbReference>
<evidence type="ECO:0000256" key="4">
    <source>
        <dbReference type="ARBA" id="ARBA00022968"/>
    </source>
</evidence>